<name>A0A1J4KLG1_9EUKA</name>
<protein>
    <submittedName>
        <fullName evidence="3">Uncharacterized protein</fullName>
    </submittedName>
</protein>
<dbReference type="RefSeq" id="XP_068363772.1">
    <property type="nucleotide sequence ID" value="XM_068491707.1"/>
</dbReference>
<dbReference type="AlphaFoldDB" id="A0A1J4KLG1"/>
<keyword evidence="1" id="KW-0677">Repeat</keyword>
<dbReference type="Gene3D" id="1.25.40.20">
    <property type="entry name" value="Ankyrin repeat-containing domain"/>
    <property type="match status" value="1"/>
</dbReference>
<dbReference type="GeneID" id="94826411"/>
<gene>
    <name evidence="3" type="ORF">TRFO_04130</name>
</gene>
<dbReference type="Pfam" id="PF12796">
    <property type="entry name" value="Ank_2"/>
    <property type="match status" value="1"/>
</dbReference>
<evidence type="ECO:0000313" key="3">
    <source>
        <dbReference type="EMBL" id="OHT10636.1"/>
    </source>
</evidence>
<accession>A0A1J4KLG1</accession>
<keyword evidence="4" id="KW-1185">Reference proteome</keyword>
<dbReference type="SMART" id="SM00248">
    <property type="entry name" value="ANK"/>
    <property type="match status" value="4"/>
</dbReference>
<sequence length="537" mass="63316">MNKTSSRNFSKSISRKAVNLHPQKHDKQISTSKKSVIKNKEEINPTQIITEMNELKCLQISLCSITYDSFNLEEIKKMIIPKFSNDKERLYQLILSLFCLFISRPHFEEIYIQIFELVSQQVKIFFSSEELFLILKERLPIRLNLLLYLMENHYISIECLQELFERDVPFYYCFFYPEIKKLFPNRTSRIDHKVKGIKNFKEKRKLGMNDDPLYLAIRFDKIDEFQQIISLQNISLISKINFSFFECISLIEANCNEMQLIDYAALFGSVKVFRYIFLNRNLKANPLPITLPTMATFGGNVEIIRLVEQSMKVYFFSTHLETAIFYWHNDIAIHYHDVFNFQYGIDCMLRSIFMFNIDFFLFLQNENLPINLQEINEDKRKHYTALHSAVTMGSLLLVKYLLFVKNADPNILDADQRTPLYLAVKENVYDIAEFLIQQKNIRKDLTIVNKNTLLMESVSTGNMKMVQLVLKYGNINKSNYLQKNSQGQNVLDVAKAYSNYYFGATKIKYKKIHDYIISAISQKKEVKFTRLDFHDGM</sequence>
<dbReference type="InterPro" id="IPR036770">
    <property type="entry name" value="Ankyrin_rpt-contain_sf"/>
</dbReference>
<dbReference type="PANTHER" id="PTHR24198">
    <property type="entry name" value="ANKYRIN REPEAT AND PROTEIN KINASE DOMAIN-CONTAINING PROTEIN"/>
    <property type="match status" value="1"/>
</dbReference>
<dbReference type="Proteomes" id="UP000179807">
    <property type="component" value="Unassembled WGS sequence"/>
</dbReference>
<dbReference type="SUPFAM" id="SSF48403">
    <property type="entry name" value="Ankyrin repeat"/>
    <property type="match status" value="1"/>
</dbReference>
<organism evidence="3 4">
    <name type="scientific">Tritrichomonas foetus</name>
    <dbReference type="NCBI Taxonomy" id="1144522"/>
    <lineage>
        <taxon>Eukaryota</taxon>
        <taxon>Metamonada</taxon>
        <taxon>Parabasalia</taxon>
        <taxon>Tritrichomonadida</taxon>
        <taxon>Tritrichomonadidae</taxon>
        <taxon>Tritrichomonas</taxon>
    </lineage>
</organism>
<dbReference type="EMBL" id="MLAK01000605">
    <property type="protein sequence ID" value="OHT10636.1"/>
    <property type="molecule type" value="Genomic_DNA"/>
</dbReference>
<proteinExistence type="predicted"/>
<dbReference type="PANTHER" id="PTHR24198:SF165">
    <property type="entry name" value="ANKYRIN REPEAT-CONTAINING PROTEIN-RELATED"/>
    <property type="match status" value="1"/>
</dbReference>
<evidence type="ECO:0000256" key="1">
    <source>
        <dbReference type="ARBA" id="ARBA00022737"/>
    </source>
</evidence>
<reference evidence="3" key="1">
    <citation type="submission" date="2016-10" db="EMBL/GenBank/DDBJ databases">
        <authorList>
            <person name="Benchimol M."/>
            <person name="Almeida L.G."/>
            <person name="Vasconcelos A.T."/>
            <person name="Perreira-Neves A."/>
            <person name="Rosa I.A."/>
            <person name="Tasca T."/>
            <person name="Bogo M.R."/>
            <person name="de Souza W."/>
        </authorList>
    </citation>
    <scope>NUCLEOTIDE SEQUENCE [LARGE SCALE GENOMIC DNA]</scope>
    <source>
        <strain evidence="3">K</strain>
    </source>
</reference>
<dbReference type="InterPro" id="IPR002110">
    <property type="entry name" value="Ankyrin_rpt"/>
</dbReference>
<comment type="caution">
    <text evidence="3">The sequence shown here is derived from an EMBL/GenBank/DDBJ whole genome shotgun (WGS) entry which is preliminary data.</text>
</comment>
<dbReference type="VEuPathDB" id="TrichDB:TRFO_04130"/>
<keyword evidence="2" id="KW-0040">ANK repeat</keyword>
<evidence type="ECO:0000256" key="2">
    <source>
        <dbReference type="ARBA" id="ARBA00023043"/>
    </source>
</evidence>
<dbReference type="OrthoDB" id="20872at2759"/>
<evidence type="ECO:0000313" key="4">
    <source>
        <dbReference type="Proteomes" id="UP000179807"/>
    </source>
</evidence>